<organism evidence="1 2">
    <name type="scientific">Protopolystoma xenopodis</name>
    <dbReference type="NCBI Taxonomy" id="117903"/>
    <lineage>
        <taxon>Eukaryota</taxon>
        <taxon>Metazoa</taxon>
        <taxon>Spiralia</taxon>
        <taxon>Lophotrochozoa</taxon>
        <taxon>Platyhelminthes</taxon>
        <taxon>Monogenea</taxon>
        <taxon>Polyopisthocotylea</taxon>
        <taxon>Polystomatidea</taxon>
        <taxon>Polystomatidae</taxon>
        <taxon>Protopolystoma</taxon>
    </lineage>
</organism>
<name>A0A448XMB1_9PLAT</name>
<proteinExistence type="predicted"/>
<evidence type="ECO:0000313" key="1">
    <source>
        <dbReference type="EMBL" id="VEL40076.1"/>
    </source>
</evidence>
<comment type="caution">
    <text evidence="1">The sequence shown here is derived from an EMBL/GenBank/DDBJ whole genome shotgun (WGS) entry which is preliminary data.</text>
</comment>
<protein>
    <submittedName>
        <fullName evidence="1">Uncharacterized protein</fullName>
    </submittedName>
</protein>
<evidence type="ECO:0000313" key="2">
    <source>
        <dbReference type="Proteomes" id="UP000784294"/>
    </source>
</evidence>
<dbReference type="AlphaFoldDB" id="A0A448XMB1"/>
<dbReference type="Proteomes" id="UP000784294">
    <property type="component" value="Unassembled WGS sequence"/>
</dbReference>
<accession>A0A448XMB1</accession>
<sequence>MSLRLYRLQLVLVSHESGKRQVHNATSPRPEGMQCMHDRPNEPLSCHPFWTSRCLGPLLPSALISIHSLTDLPHEAHTLLCMHGRVNHAASAGCAVFAEALGFEADRASPQTHNWPEM</sequence>
<keyword evidence="2" id="KW-1185">Reference proteome</keyword>
<dbReference type="EMBL" id="CAAALY010263586">
    <property type="protein sequence ID" value="VEL40076.1"/>
    <property type="molecule type" value="Genomic_DNA"/>
</dbReference>
<gene>
    <name evidence="1" type="ORF">PXEA_LOCUS33516</name>
</gene>
<reference evidence="1" key="1">
    <citation type="submission" date="2018-11" db="EMBL/GenBank/DDBJ databases">
        <authorList>
            <consortium name="Pathogen Informatics"/>
        </authorList>
    </citation>
    <scope>NUCLEOTIDE SEQUENCE</scope>
</reference>